<dbReference type="PRINTS" id="PR00986">
    <property type="entry name" value="TRNASYNTHVAL"/>
</dbReference>
<feature type="domain" description="Aminoacyl-tRNA synthetase class Ia" evidence="10">
    <location>
        <begin position="33"/>
        <end position="116"/>
    </location>
</feature>
<keyword evidence="6 8" id="KW-0030">Aminoacyl-tRNA synthetase</keyword>
<keyword evidence="4 8" id="KW-0067">ATP-binding</keyword>
<accession>A0ABV5LW39</accession>
<dbReference type="Pfam" id="PF08264">
    <property type="entry name" value="Anticodon_1"/>
    <property type="match status" value="1"/>
</dbReference>
<dbReference type="InterPro" id="IPR048044">
    <property type="entry name" value="Valyl-tRNA_ligase_actino"/>
</dbReference>
<dbReference type="HAMAP" id="MF_02005">
    <property type="entry name" value="Val_tRNA_synth_type2"/>
    <property type="match status" value="1"/>
</dbReference>
<feature type="binding site" evidence="8">
    <location>
        <position position="603"/>
    </location>
    <ligand>
        <name>ATP</name>
        <dbReference type="ChEBI" id="CHEBI:30616"/>
    </ligand>
</feature>
<dbReference type="InterPro" id="IPR013155">
    <property type="entry name" value="M/V/L/I-tRNA-synth_anticd-bd"/>
</dbReference>
<evidence type="ECO:0000313" key="12">
    <source>
        <dbReference type="EMBL" id="MFB9378280.1"/>
    </source>
</evidence>
<evidence type="ECO:0000256" key="6">
    <source>
        <dbReference type="ARBA" id="ARBA00023146"/>
    </source>
</evidence>
<dbReference type="Proteomes" id="UP001589748">
    <property type="component" value="Unassembled WGS sequence"/>
</dbReference>
<comment type="function">
    <text evidence="8">Catalyzes the attachment of valine to tRNA(Val). As ValRS can inadvertently accommodate and process structurally similar amino acids such as threonine, to avoid such errors, it has a 'posttransfer' editing activity that hydrolyzes mischarged Thr-tRNA(Val) in a tRNA-dependent manner.</text>
</comment>
<comment type="domain">
    <text evidence="8">ValRS has two distinct active sites: one for aminoacylation and one for editing. The misactivated threonine is translocated from the active site to the editing site.</text>
</comment>
<dbReference type="NCBIfam" id="NF000540">
    <property type="entry name" value="alt_ValS"/>
    <property type="match status" value="1"/>
</dbReference>
<dbReference type="InterPro" id="IPR001412">
    <property type="entry name" value="aa-tRNA-synth_I_CS"/>
</dbReference>
<name>A0ABV5LW39_9ACTN</name>
<evidence type="ECO:0000259" key="11">
    <source>
        <dbReference type="Pfam" id="PF08264"/>
    </source>
</evidence>
<proteinExistence type="inferred from homology"/>
<protein>
    <recommendedName>
        <fullName evidence="8">Valine--tRNA ligase</fullName>
        <ecNumber evidence="8">6.1.1.9</ecNumber>
    </recommendedName>
    <alternativeName>
        <fullName evidence="8">Valyl-tRNA synthetase</fullName>
        <shortName evidence="8">ValRS</shortName>
    </alternativeName>
</protein>
<dbReference type="InterPro" id="IPR002300">
    <property type="entry name" value="aa-tRNA-synth_Ia"/>
</dbReference>
<dbReference type="PANTHER" id="PTHR11946:SF93">
    <property type="entry name" value="VALINE--TRNA LIGASE, CHLOROPLASTIC_MITOCHONDRIAL 2"/>
    <property type="match status" value="1"/>
</dbReference>
<evidence type="ECO:0000313" key="13">
    <source>
        <dbReference type="Proteomes" id="UP001589748"/>
    </source>
</evidence>
<keyword evidence="5 8" id="KW-0648">Protein biosynthesis</keyword>
<feature type="short sequence motif" description="'KMSKS' region" evidence="8">
    <location>
        <begin position="600"/>
        <end position="604"/>
    </location>
</feature>
<dbReference type="PROSITE" id="PS00178">
    <property type="entry name" value="AA_TRNA_LIGASE_I"/>
    <property type="match status" value="1"/>
</dbReference>
<gene>
    <name evidence="8 12" type="primary">valS</name>
    <name evidence="12" type="ORF">ACFFVI_15015</name>
</gene>
<dbReference type="InterPro" id="IPR014729">
    <property type="entry name" value="Rossmann-like_a/b/a_fold"/>
</dbReference>
<dbReference type="InterPro" id="IPR009080">
    <property type="entry name" value="tRNAsynth_Ia_anticodon-bd"/>
</dbReference>
<comment type="subcellular location">
    <subcellularLocation>
        <location evidence="8">Cytoplasm</location>
    </subcellularLocation>
</comment>
<feature type="short sequence motif" description="'HIGH' region" evidence="8">
    <location>
        <begin position="62"/>
        <end position="72"/>
    </location>
</feature>
<feature type="region of interest" description="Disordered" evidence="9">
    <location>
        <begin position="1"/>
        <end position="25"/>
    </location>
</feature>
<dbReference type="Gene3D" id="3.40.50.620">
    <property type="entry name" value="HUPs"/>
    <property type="match status" value="2"/>
</dbReference>
<dbReference type="RefSeq" id="WP_380137160.1">
    <property type="nucleotide sequence ID" value="NZ_JBHLUI010000008.1"/>
</dbReference>
<keyword evidence="3 8" id="KW-0547">Nucleotide-binding</keyword>
<dbReference type="EC" id="6.1.1.9" evidence="8"/>
<evidence type="ECO:0000259" key="10">
    <source>
        <dbReference type="Pfam" id="PF00133"/>
    </source>
</evidence>
<dbReference type="Gene3D" id="1.10.730.10">
    <property type="entry name" value="Isoleucyl-tRNA Synthetase, Domain 1"/>
    <property type="match status" value="1"/>
</dbReference>
<dbReference type="EMBL" id="JBHMDM010000007">
    <property type="protein sequence ID" value="MFB9378280.1"/>
    <property type="molecule type" value="Genomic_DNA"/>
</dbReference>
<evidence type="ECO:0000256" key="3">
    <source>
        <dbReference type="ARBA" id="ARBA00022741"/>
    </source>
</evidence>
<keyword evidence="13" id="KW-1185">Reference proteome</keyword>
<comment type="catalytic activity">
    <reaction evidence="7 8">
        <text>tRNA(Val) + L-valine + ATP = L-valyl-tRNA(Val) + AMP + diphosphate</text>
        <dbReference type="Rhea" id="RHEA:10704"/>
        <dbReference type="Rhea" id="RHEA-COMP:9672"/>
        <dbReference type="Rhea" id="RHEA-COMP:9708"/>
        <dbReference type="ChEBI" id="CHEBI:30616"/>
        <dbReference type="ChEBI" id="CHEBI:33019"/>
        <dbReference type="ChEBI" id="CHEBI:57762"/>
        <dbReference type="ChEBI" id="CHEBI:78442"/>
        <dbReference type="ChEBI" id="CHEBI:78537"/>
        <dbReference type="ChEBI" id="CHEBI:456215"/>
        <dbReference type="EC" id="6.1.1.9"/>
    </reaction>
</comment>
<evidence type="ECO:0000256" key="5">
    <source>
        <dbReference type="ARBA" id="ARBA00022917"/>
    </source>
</evidence>
<dbReference type="PANTHER" id="PTHR11946">
    <property type="entry name" value="VALYL-TRNA SYNTHETASES"/>
    <property type="match status" value="1"/>
</dbReference>
<comment type="caution">
    <text evidence="12">The sequence shown here is derived from an EMBL/GenBank/DDBJ whole genome shotgun (WGS) entry which is preliminary data.</text>
</comment>
<dbReference type="GO" id="GO:0004832">
    <property type="term" value="F:valine-tRNA ligase activity"/>
    <property type="evidence" value="ECO:0007669"/>
    <property type="project" value="UniProtKB-EC"/>
</dbReference>
<dbReference type="SUPFAM" id="SSF47323">
    <property type="entry name" value="Anticodon-binding domain of a subclass of class I aminoacyl-tRNA synthetases"/>
    <property type="match status" value="1"/>
</dbReference>
<dbReference type="InterPro" id="IPR009008">
    <property type="entry name" value="Val/Leu/Ile-tRNA-synth_edit"/>
</dbReference>
<dbReference type="NCBIfam" id="NF009687">
    <property type="entry name" value="PRK13208.1"/>
    <property type="match status" value="1"/>
</dbReference>
<evidence type="ECO:0000256" key="1">
    <source>
        <dbReference type="ARBA" id="ARBA00022490"/>
    </source>
</evidence>
<comment type="subunit">
    <text evidence="8">Monomer.</text>
</comment>
<dbReference type="SUPFAM" id="SSF50677">
    <property type="entry name" value="ValRS/IleRS/LeuRS editing domain"/>
    <property type="match status" value="1"/>
</dbReference>
<evidence type="ECO:0000256" key="8">
    <source>
        <dbReference type="HAMAP-Rule" id="MF_02005"/>
    </source>
</evidence>
<evidence type="ECO:0000256" key="2">
    <source>
        <dbReference type="ARBA" id="ARBA00022598"/>
    </source>
</evidence>
<dbReference type="InterPro" id="IPR002303">
    <property type="entry name" value="Valyl-tRNA_ligase"/>
</dbReference>
<dbReference type="Pfam" id="PF00133">
    <property type="entry name" value="tRNA-synt_1"/>
    <property type="match status" value="2"/>
</dbReference>
<evidence type="ECO:0000256" key="4">
    <source>
        <dbReference type="ARBA" id="ARBA00022840"/>
    </source>
</evidence>
<keyword evidence="2 8" id="KW-0436">Ligase</keyword>
<keyword evidence="1 8" id="KW-0963">Cytoplasm</keyword>
<feature type="domain" description="Aminoacyl-tRNA synthetase class Ia" evidence="10">
    <location>
        <begin position="137"/>
        <end position="638"/>
    </location>
</feature>
<dbReference type="InterPro" id="IPR022874">
    <property type="entry name" value="Valine-tRNA_ligase_type_2"/>
</dbReference>
<dbReference type="SUPFAM" id="SSF52374">
    <property type="entry name" value="Nucleotidylyl transferase"/>
    <property type="match status" value="1"/>
</dbReference>
<reference evidence="12 13" key="1">
    <citation type="submission" date="2024-09" db="EMBL/GenBank/DDBJ databases">
        <authorList>
            <person name="Sun Q."/>
            <person name="Mori K."/>
        </authorList>
    </citation>
    <scope>NUCLEOTIDE SEQUENCE [LARGE SCALE GENOMIC DNA]</scope>
    <source>
        <strain evidence="12 13">TISTR 1856</strain>
    </source>
</reference>
<organism evidence="12 13">
    <name type="scientific">Kineococcus gynurae</name>
    <dbReference type="NCBI Taxonomy" id="452979"/>
    <lineage>
        <taxon>Bacteria</taxon>
        <taxon>Bacillati</taxon>
        <taxon>Actinomycetota</taxon>
        <taxon>Actinomycetes</taxon>
        <taxon>Kineosporiales</taxon>
        <taxon>Kineosporiaceae</taxon>
        <taxon>Kineococcus</taxon>
    </lineage>
</organism>
<evidence type="ECO:0000256" key="7">
    <source>
        <dbReference type="ARBA" id="ARBA00047552"/>
    </source>
</evidence>
<sequence length="883" mass="96601">MPDASAPTFTPPPTAPGVSVPDRPTVDGLEERWAAAWAEQGTYRFDRTAERGDIYSIDTPPPTVSGSLHVGHVFSYTHTDVVARFQRMRGKSVFYPMGWDDNGLPTERRVQNYFGVRCDPNLPYDPGFVPPAQAPKNDRDFLQISRRNFVELCERLTAEDEQVFESLWRRLGLSVDWSHTYSTISATARATAQRAFLRNLARGEAYAAEAPTLWDTTFRTAVAQAELEDRDREGAYHRIGFARTEDPTGAGPVFIETTRPELIPAVVALVAHPDDERYQPLFGSTVRSPLFGVEVPVLAHRLAEPEKGSGIAMICTFGDVTDVTWWRELQLPTRAVIGFDGRLTRETPEWIAGGPGATLWESLAGATVHTAKERIVAALAESGDLVGEPKKISHPVKFYEKGDRPLEIVTTRQWYLRNGGRDAGLREELLARGAELQWSPEHMKHRYDHWVSGLNGDWLVSRQRFFGVPFPVWYPLDADGSPVFDAPILPEESALPVDPAAEPAPGFAETSRGVPGGFTADPDVMDTWATSSLTPQLAGGWERDEDLFSRVYPMDLRPQGQDIIRTWLFSTVVRAHLENGGLPWRRAALSGWILDPDRKKMSKSKGNVVTPLGLLEEFGSDAVRYWAATARLGTDAAFDTGQMKIGRRLAMKLLNASKFVLGLGVERGDVADPTAVTHPLDVSVLTGLAGVVRSATEAFERYDHATALNVTERFFWTFCDDWVELVKDRAYATRGEEGAASARATAAIALRTLLRLLAPFLPYAAEEVWSWWQDGSVHTSAWPTVADLGPDRSGEATGDVLAAAGEVLTVLRKVKSEAKVSQKTALGEAVVSGPAATVRAAAAAEDDLLAATRAASIRWVGTTPSDGGESGALTATAEIAATD</sequence>
<feature type="domain" description="Methionyl/Valyl/Leucyl/Isoleucyl-tRNA synthetase anticodon-binding" evidence="11">
    <location>
        <begin position="684"/>
        <end position="825"/>
    </location>
</feature>
<comment type="similarity">
    <text evidence="8">Belongs to the class-I aminoacyl-tRNA synthetase family. ValS type 2 subfamily.</text>
</comment>
<evidence type="ECO:0000256" key="9">
    <source>
        <dbReference type="SAM" id="MobiDB-lite"/>
    </source>
</evidence>